<dbReference type="HOGENOM" id="CLU_044737_0_0_1"/>
<dbReference type="VEuPathDB" id="FungiDB:A1O7_09199"/>
<dbReference type="STRING" id="1182544.W9VEH6"/>
<feature type="domain" description="Myb-like DNA-binding" evidence="2">
    <location>
        <begin position="16"/>
        <end position="61"/>
    </location>
</feature>
<dbReference type="InterPro" id="IPR054505">
    <property type="entry name" value="Myb_DNA-bind_8"/>
</dbReference>
<dbReference type="RefSeq" id="XP_007761378.1">
    <property type="nucleotide sequence ID" value="XM_007763188.1"/>
</dbReference>
<organism evidence="3 4">
    <name type="scientific">Cladophialophora yegresii CBS 114405</name>
    <dbReference type="NCBI Taxonomy" id="1182544"/>
    <lineage>
        <taxon>Eukaryota</taxon>
        <taxon>Fungi</taxon>
        <taxon>Dikarya</taxon>
        <taxon>Ascomycota</taxon>
        <taxon>Pezizomycotina</taxon>
        <taxon>Eurotiomycetes</taxon>
        <taxon>Chaetothyriomycetidae</taxon>
        <taxon>Chaetothyriales</taxon>
        <taxon>Herpotrichiellaceae</taxon>
        <taxon>Cladophialophora</taxon>
    </lineage>
</organism>
<evidence type="ECO:0000256" key="1">
    <source>
        <dbReference type="SAM" id="MobiDB-lite"/>
    </source>
</evidence>
<evidence type="ECO:0000313" key="3">
    <source>
        <dbReference type="EMBL" id="EXJ53863.1"/>
    </source>
</evidence>
<feature type="compositionally biased region" description="Polar residues" evidence="1">
    <location>
        <begin position="315"/>
        <end position="326"/>
    </location>
</feature>
<dbReference type="GeneID" id="19183763"/>
<feature type="region of interest" description="Disordered" evidence="1">
    <location>
        <begin position="368"/>
        <end position="430"/>
    </location>
</feature>
<keyword evidence="4" id="KW-1185">Reference proteome</keyword>
<evidence type="ECO:0000313" key="4">
    <source>
        <dbReference type="Proteomes" id="UP000019473"/>
    </source>
</evidence>
<feature type="region of interest" description="Disordered" evidence="1">
    <location>
        <begin position="304"/>
        <end position="326"/>
    </location>
</feature>
<gene>
    <name evidence="3" type="ORF">A1O7_09199</name>
</gene>
<dbReference type="eggNOG" id="ENOG502QU1R">
    <property type="taxonomic scope" value="Eukaryota"/>
</dbReference>
<evidence type="ECO:0000259" key="2">
    <source>
        <dbReference type="Pfam" id="PF22980"/>
    </source>
</evidence>
<feature type="region of interest" description="Disordered" evidence="1">
    <location>
        <begin position="58"/>
        <end position="88"/>
    </location>
</feature>
<protein>
    <recommendedName>
        <fullName evidence="2">Myb-like DNA-binding domain-containing protein</fullName>
    </recommendedName>
</protein>
<dbReference type="Proteomes" id="UP000019473">
    <property type="component" value="Unassembled WGS sequence"/>
</dbReference>
<reference evidence="3 4" key="1">
    <citation type="submission" date="2013-03" db="EMBL/GenBank/DDBJ databases">
        <title>The Genome Sequence of Cladophialophora yegresii CBS 114405.</title>
        <authorList>
            <consortium name="The Broad Institute Genomics Platform"/>
            <person name="Cuomo C."/>
            <person name="de Hoog S."/>
            <person name="Gorbushina A."/>
            <person name="Walker B."/>
            <person name="Young S.K."/>
            <person name="Zeng Q."/>
            <person name="Gargeya S."/>
            <person name="Fitzgerald M."/>
            <person name="Haas B."/>
            <person name="Abouelleil A."/>
            <person name="Allen A.W."/>
            <person name="Alvarado L."/>
            <person name="Arachchi H.M."/>
            <person name="Berlin A.M."/>
            <person name="Chapman S.B."/>
            <person name="Gainer-Dewar J."/>
            <person name="Goldberg J."/>
            <person name="Griggs A."/>
            <person name="Gujja S."/>
            <person name="Hansen M."/>
            <person name="Howarth C."/>
            <person name="Imamovic A."/>
            <person name="Ireland A."/>
            <person name="Larimer J."/>
            <person name="McCowan C."/>
            <person name="Murphy C."/>
            <person name="Pearson M."/>
            <person name="Poon T.W."/>
            <person name="Priest M."/>
            <person name="Roberts A."/>
            <person name="Saif S."/>
            <person name="Shea T."/>
            <person name="Sisk P."/>
            <person name="Sykes S."/>
            <person name="Wortman J."/>
            <person name="Nusbaum C."/>
            <person name="Birren B."/>
        </authorList>
    </citation>
    <scope>NUCLEOTIDE SEQUENCE [LARGE SCALE GENOMIC DNA]</scope>
    <source>
        <strain evidence="3 4">CBS 114405</strain>
    </source>
</reference>
<dbReference type="EMBL" id="AMGW01000007">
    <property type="protein sequence ID" value="EXJ53863.1"/>
    <property type="molecule type" value="Genomic_DNA"/>
</dbReference>
<comment type="caution">
    <text evidence="3">The sequence shown here is derived from an EMBL/GenBank/DDBJ whole genome shotgun (WGS) entry which is preliminary data.</text>
</comment>
<name>W9VEH6_9EURO</name>
<dbReference type="OrthoDB" id="3944408at2759"/>
<sequence>MASPRRIKNFANDPQTPMFLYNILKQLDLRSINWSEVADSLGISNGHAARMRYSRMKSQFEGLSSQSKPPKPKKENTSPCKSAKSKAKDNKCRLIEEETERLGSEQQSIQFAMQQEHDRKRIKLEPQSCTSAWNTTGSIYTGYPALPDLNTYWCQPSTRAEPTPAAMPTASLQSIPSTPAIKQELEMTTFCSIGLPNLAPAIKQEPGLPAKDSDMADSDVVMVERGAGKSLTQRSPTLAYNVPGAPSYPPSRTINAFFDRRPTAVLNTQPRPLVDSMAGYNTPQTFSHGAYPYVIHGNTAQSASPWTAPPMGQRPTATSLEDNSPNMMLNPYATTYQDMLNMPLYRRSPSILPISNLSTQQIVNPPASDQAPCMGREQDVKTAPSATVAPAPEDQHLRDTTASLNTMTSTTFPDPAAGRPGPPKAETMGEQISTTGNAGLAKTGAEGLENAFSTPLVFDDSVVKIKTELVEL</sequence>
<accession>W9VEH6</accession>
<proteinExistence type="predicted"/>
<dbReference type="Pfam" id="PF22980">
    <property type="entry name" value="Myb_DNA-bind_8"/>
    <property type="match status" value="1"/>
</dbReference>
<feature type="compositionally biased region" description="Low complexity" evidence="1">
    <location>
        <begin position="400"/>
        <end position="411"/>
    </location>
</feature>
<dbReference type="AlphaFoldDB" id="W9VEH6"/>